<protein>
    <submittedName>
        <fullName evidence="1">BA75_01867T0</fullName>
    </submittedName>
</protein>
<evidence type="ECO:0000313" key="1">
    <source>
        <dbReference type="EMBL" id="ANZ75101.1"/>
    </source>
</evidence>
<reference evidence="1 2" key="1">
    <citation type="submission" date="2016-02" db="EMBL/GenBank/DDBJ databases">
        <title>Comparative genomic and transcriptomic foundation for Pichia pastoris.</title>
        <authorList>
            <person name="Love K.R."/>
            <person name="Shah K.A."/>
            <person name="Whittaker C.A."/>
            <person name="Wu J."/>
            <person name="Bartlett M.C."/>
            <person name="Ma D."/>
            <person name="Leeson R.L."/>
            <person name="Priest M."/>
            <person name="Young S.K."/>
            <person name="Love J.C."/>
        </authorList>
    </citation>
    <scope>NUCLEOTIDE SEQUENCE [LARGE SCALE GENOMIC DNA]</scope>
    <source>
        <strain evidence="1 2">ATCC 28485</strain>
    </source>
</reference>
<dbReference type="AlphaFoldDB" id="A0A1B2JAS8"/>
<evidence type="ECO:0000313" key="2">
    <source>
        <dbReference type="Proteomes" id="UP000094565"/>
    </source>
</evidence>
<proteinExistence type="predicted"/>
<sequence length="102" mass="11300">MRYDRYNRSILFQIGKATINASSFITKLIHSSDYGISFAVGTNNKQFKLGSDGQPSRIEITIKAMQAGIVALLKRNYGVTSIVSSGWNDYNAHKPSNTKVNI</sequence>
<accession>A0A1B2JAS8</accession>
<name>A0A1B2JAS8_PICPA</name>
<dbReference type="Proteomes" id="UP000094565">
    <property type="component" value="Chromosome 2"/>
</dbReference>
<dbReference type="EMBL" id="CP014585">
    <property type="protein sequence ID" value="ANZ75101.1"/>
    <property type="molecule type" value="Genomic_DNA"/>
</dbReference>
<organism evidence="1 2">
    <name type="scientific">Komagataella pastoris</name>
    <name type="common">Yeast</name>
    <name type="synonym">Pichia pastoris</name>
    <dbReference type="NCBI Taxonomy" id="4922"/>
    <lineage>
        <taxon>Eukaryota</taxon>
        <taxon>Fungi</taxon>
        <taxon>Dikarya</taxon>
        <taxon>Ascomycota</taxon>
        <taxon>Saccharomycotina</taxon>
        <taxon>Pichiomycetes</taxon>
        <taxon>Pichiales</taxon>
        <taxon>Pichiaceae</taxon>
        <taxon>Komagataella</taxon>
    </lineage>
</organism>
<gene>
    <name evidence="1" type="ORF">ATY40_BA7501867</name>
</gene>
<keyword evidence="2" id="KW-1185">Reference proteome</keyword>